<organism evidence="1 2">
    <name type="scientific">Bacillus badius</name>
    <dbReference type="NCBI Taxonomy" id="1455"/>
    <lineage>
        <taxon>Bacteria</taxon>
        <taxon>Bacillati</taxon>
        <taxon>Bacillota</taxon>
        <taxon>Bacilli</taxon>
        <taxon>Bacillales</taxon>
        <taxon>Bacillaceae</taxon>
        <taxon>Pseudobacillus</taxon>
    </lineage>
</organism>
<evidence type="ECO:0008006" key="3">
    <source>
        <dbReference type="Google" id="ProtNLM"/>
    </source>
</evidence>
<evidence type="ECO:0000313" key="2">
    <source>
        <dbReference type="Proteomes" id="UP000031982"/>
    </source>
</evidence>
<reference evidence="1 2" key="1">
    <citation type="submission" date="2015-01" db="EMBL/GenBank/DDBJ databases">
        <title>Genome Assembly of Bacillus badius MTCC 1458.</title>
        <authorList>
            <person name="Verma A."/>
            <person name="Khatri I."/>
            <person name="Mual P."/>
            <person name="Subramanian S."/>
            <person name="Krishnamurthi S."/>
        </authorList>
    </citation>
    <scope>NUCLEOTIDE SEQUENCE [LARGE SCALE GENOMIC DNA]</scope>
    <source>
        <strain evidence="1 2">MTCC 1458</strain>
    </source>
</reference>
<proteinExistence type="predicted"/>
<dbReference type="EMBL" id="JXLP01000002">
    <property type="protein sequence ID" value="KIL79570.1"/>
    <property type="molecule type" value="Genomic_DNA"/>
</dbReference>
<gene>
    <name evidence="1" type="ORF">SD77_2024</name>
</gene>
<dbReference type="Proteomes" id="UP000031982">
    <property type="component" value="Unassembled WGS sequence"/>
</dbReference>
<accession>A0ABR5AXV4</accession>
<comment type="caution">
    <text evidence="1">The sequence shown here is derived from an EMBL/GenBank/DDBJ whole genome shotgun (WGS) entry which is preliminary data.</text>
</comment>
<keyword evidence="2" id="KW-1185">Reference proteome</keyword>
<sequence length="42" mass="5278">MIKLVKMKRQQRHLETQLYDFWNQLGQYEKELKRPKETNKAE</sequence>
<protein>
    <recommendedName>
        <fullName evidence="3">Mobile element protein</fullName>
    </recommendedName>
</protein>
<name>A0ABR5AXV4_BACBA</name>
<evidence type="ECO:0000313" key="1">
    <source>
        <dbReference type="EMBL" id="KIL79570.1"/>
    </source>
</evidence>